<proteinExistence type="predicted"/>
<gene>
    <name evidence="1" type="ORF">EPJ69_10095</name>
</gene>
<dbReference type="Proteomes" id="UP000324707">
    <property type="component" value="Unassembled WGS sequence"/>
</dbReference>
<protein>
    <submittedName>
        <fullName evidence="1">Uncharacterized protein</fullName>
    </submittedName>
</protein>
<reference evidence="1 2" key="1">
    <citation type="journal article" date="1992" name="Lakartidningen">
        <title>[Penicillin V and not amoxicillin is the first choice preparation in acute otitis].</title>
        <authorList>
            <person name="Kamme C."/>
            <person name="Lundgren K."/>
            <person name="Prellner K."/>
        </authorList>
    </citation>
    <scope>NUCLEOTIDE SEQUENCE [LARGE SCALE GENOMIC DNA]</scope>
    <source>
        <strain evidence="1 2">PC5538III-lc</strain>
    </source>
</reference>
<comment type="caution">
    <text evidence="1">The sequence shown here is derived from an EMBL/GenBank/DDBJ whole genome shotgun (WGS) entry which is preliminary data.</text>
</comment>
<evidence type="ECO:0000313" key="1">
    <source>
        <dbReference type="EMBL" id="TXJ30409.1"/>
    </source>
</evidence>
<evidence type="ECO:0000313" key="2">
    <source>
        <dbReference type="Proteomes" id="UP000324707"/>
    </source>
</evidence>
<dbReference type="AlphaFoldDB" id="A0A5C8DXP0"/>
<accession>A0A5C8DXP0</accession>
<dbReference type="EMBL" id="SAXX01000023">
    <property type="protein sequence ID" value="TXJ30409.1"/>
    <property type="molecule type" value="Genomic_DNA"/>
</dbReference>
<organism evidence="1 2">
    <name type="scientific">Brachyspira aalborgi</name>
    <dbReference type="NCBI Taxonomy" id="29522"/>
    <lineage>
        <taxon>Bacteria</taxon>
        <taxon>Pseudomonadati</taxon>
        <taxon>Spirochaetota</taxon>
        <taxon>Spirochaetia</taxon>
        <taxon>Brachyspirales</taxon>
        <taxon>Brachyspiraceae</taxon>
        <taxon>Brachyspira</taxon>
    </lineage>
</organism>
<name>A0A5C8DXP0_9SPIR</name>
<dbReference type="RefSeq" id="WP_147737272.1">
    <property type="nucleotide sequence ID" value="NZ_SAXX01000023.1"/>
</dbReference>
<sequence length="86" mass="10371">MEKAIFILILKMFRNDLYLQIPNIKIQDVETLMNIMIEKFFTTVRTSIYPDTFIKYIELIYSICDGNIYEKDYEYIKVPDNFIVNV</sequence>